<dbReference type="InterPro" id="IPR036389">
    <property type="entry name" value="RNase_III_sf"/>
</dbReference>
<feature type="binding site" evidence="15">
    <location>
        <position position="125"/>
    </location>
    <ligand>
        <name>Mg(2+)</name>
        <dbReference type="ChEBI" id="CHEBI:18420"/>
    </ligand>
</feature>
<dbReference type="FunFam" id="3.30.160.20:FF:000003">
    <property type="entry name" value="Ribonuclease 3"/>
    <property type="match status" value="1"/>
</dbReference>
<keyword evidence="13 15" id="KW-0460">Magnesium</keyword>
<evidence type="ECO:0000313" key="18">
    <source>
        <dbReference type="EMBL" id="SMB93633.1"/>
    </source>
</evidence>
<gene>
    <name evidence="15" type="primary">rnc</name>
    <name evidence="18" type="ORF">SAMN00017405_0068</name>
</gene>
<dbReference type="HAMAP" id="MF_00104">
    <property type="entry name" value="RNase_III"/>
    <property type="match status" value="1"/>
</dbReference>
<keyword evidence="14 15" id="KW-0694">RNA-binding</keyword>
<feature type="active site" evidence="15">
    <location>
        <position position="56"/>
    </location>
</feature>
<keyword evidence="12 15" id="KW-0378">Hydrolase</keyword>
<evidence type="ECO:0000256" key="4">
    <source>
        <dbReference type="ARBA" id="ARBA00011738"/>
    </source>
</evidence>
<organism evidence="18 19">
    <name type="scientific">Desulfonispora thiosulfatigenes DSM 11270</name>
    <dbReference type="NCBI Taxonomy" id="656914"/>
    <lineage>
        <taxon>Bacteria</taxon>
        <taxon>Bacillati</taxon>
        <taxon>Bacillota</taxon>
        <taxon>Clostridia</taxon>
        <taxon>Eubacteriales</taxon>
        <taxon>Peptococcaceae</taxon>
        <taxon>Desulfonispora</taxon>
    </lineage>
</organism>
<keyword evidence="15" id="KW-0699">rRNA-binding</keyword>
<dbReference type="GO" id="GO:0006364">
    <property type="term" value="P:rRNA processing"/>
    <property type="evidence" value="ECO:0007669"/>
    <property type="project" value="UniProtKB-UniRule"/>
</dbReference>
<keyword evidence="10 15" id="KW-0479">Metal-binding</keyword>
<dbReference type="CDD" id="cd00593">
    <property type="entry name" value="RIBOc"/>
    <property type="match status" value="1"/>
</dbReference>
<dbReference type="GO" id="GO:0046872">
    <property type="term" value="F:metal ion binding"/>
    <property type="evidence" value="ECO:0007669"/>
    <property type="project" value="UniProtKB-KW"/>
</dbReference>
<evidence type="ECO:0000256" key="10">
    <source>
        <dbReference type="ARBA" id="ARBA00022723"/>
    </source>
</evidence>
<dbReference type="GO" id="GO:0005737">
    <property type="term" value="C:cytoplasm"/>
    <property type="evidence" value="ECO:0007669"/>
    <property type="project" value="UniProtKB-SubCell"/>
</dbReference>
<keyword evidence="8 15" id="KW-0819">tRNA processing</keyword>
<keyword evidence="7 15" id="KW-0507">mRNA processing</keyword>
<dbReference type="GO" id="GO:0010468">
    <property type="term" value="P:regulation of gene expression"/>
    <property type="evidence" value="ECO:0007669"/>
    <property type="project" value="TreeGrafter"/>
</dbReference>
<keyword evidence="11 15" id="KW-0255">Endonuclease</keyword>
<evidence type="ECO:0000256" key="14">
    <source>
        <dbReference type="ARBA" id="ARBA00022884"/>
    </source>
</evidence>
<protein>
    <recommendedName>
        <fullName evidence="15">Ribonuclease 3</fullName>
        <ecNumber evidence="15">3.1.26.3</ecNumber>
    </recommendedName>
    <alternativeName>
        <fullName evidence="15">Ribonuclease III</fullName>
        <shortName evidence="15">RNase III</shortName>
    </alternativeName>
</protein>
<dbReference type="EMBL" id="FWWT01000022">
    <property type="protein sequence ID" value="SMB93633.1"/>
    <property type="molecule type" value="Genomic_DNA"/>
</dbReference>
<evidence type="ECO:0000256" key="9">
    <source>
        <dbReference type="ARBA" id="ARBA00022722"/>
    </source>
</evidence>
<dbReference type="Gene3D" id="3.30.160.20">
    <property type="match status" value="1"/>
</dbReference>
<dbReference type="PANTHER" id="PTHR11207:SF0">
    <property type="entry name" value="RIBONUCLEASE 3"/>
    <property type="match status" value="1"/>
</dbReference>
<evidence type="ECO:0000313" key="19">
    <source>
        <dbReference type="Proteomes" id="UP000192731"/>
    </source>
</evidence>
<evidence type="ECO:0000256" key="8">
    <source>
        <dbReference type="ARBA" id="ARBA00022694"/>
    </source>
</evidence>
<evidence type="ECO:0000256" key="11">
    <source>
        <dbReference type="ARBA" id="ARBA00022759"/>
    </source>
</evidence>
<dbReference type="GO" id="GO:0003725">
    <property type="term" value="F:double-stranded RNA binding"/>
    <property type="evidence" value="ECO:0007669"/>
    <property type="project" value="TreeGrafter"/>
</dbReference>
<evidence type="ECO:0000259" key="17">
    <source>
        <dbReference type="PROSITE" id="PS50142"/>
    </source>
</evidence>
<dbReference type="GO" id="GO:0004525">
    <property type="term" value="F:ribonuclease III activity"/>
    <property type="evidence" value="ECO:0007669"/>
    <property type="project" value="UniProtKB-UniRule"/>
</dbReference>
<dbReference type="SMART" id="SM00535">
    <property type="entry name" value="RIBOc"/>
    <property type="match status" value="1"/>
</dbReference>
<feature type="binding site" evidence="15">
    <location>
        <position position="128"/>
    </location>
    <ligand>
        <name>Mg(2+)</name>
        <dbReference type="ChEBI" id="CHEBI:18420"/>
    </ligand>
</feature>
<evidence type="ECO:0000256" key="15">
    <source>
        <dbReference type="HAMAP-Rule" id="MF_00104"/>
    </source>
</evidence>
<dbReference type="PROSITE" id="PS00517">
    <property type="entry name" value="RNASE_3_1"/>
    <property type="match status" value="1"/>
</dbReference>
<keyword evidence="9 15" id="KW-0540">Nuclease</keyword>
<comment type="subunit">
    <text evidence="4 15">Homodimer.</text>
</comment>
<dbReference type="GO" id="GO:0019843">
    <property type="term" value="F:rRNA binding"/>
    <property type="evidence" value="ECO:0007669"/>
    <property type="project" value="UniProtKB-KW"/>
</dbReference>
<dbReference type="FunFam" id="1.10.1520.10:FF:000001">
    <property type="entry name" value="Ribonuclease 3"/>
    <property type="match status" value="1"/>
</dbReference>
<feature type="binding site" evidence="15">
    <location>
        <position position="52"/>
    </location>
    <ligand>
        <name>Mg(2+)</name>
        <dbReference type="ChEBI" id="CHEBI:18420"/>
    </ligand>
</feature>
<dbReference type="EC" id="3.1.26.3" evidence="15"/>
<dbReference type="Proteomes" id="UP000192731">
    <property type="component" value="Unassembled WGS sequence"/>
</dbReference>
<dbReference type="SUPFAM" id="SSF69065">
    <property type="entry name" value="RNase III domain-like"/>
    <property type="match status" value="1"/>
</dbReference>
<evidence type="ECO:0000256" key="2">
    <source>
        <dbReference type="ARBA" id="ARBA00004496"/>
    </source>
</evidence>
<evidence type="ECO:0000256" key="7">
    <source>
        <dbReference type="ARBA" id="ARBA00022664"/>
    </source>
</evidence>
<dbReference type="NCBIfam" id="TIGR02191">
    <property type="entry name" value="RNaseIII"/>
    <property type="match status" value="1"/>
</dbReference>
<dbReference type="InterPro" id="IPR011907">
    <property type="entry name" value="RNase_III"/>
</dbReference>
<comment type="subcellular location">
    <subcellularLocation>
        <location evidence="2 15">Cytoplasm</location>
    </subcellularLocation>
</comment>
<evidence type="ECO:0000256" key="3">
    <source>
        <dbReference type="ARBA" id="ARBA00010183"/>
    </source>
</evidence>
<dbReference type="PANTHER" id="PTHR11207">
    <property type="entry name" value="RIBONUCLEASE III"/>
    <property type="match status" value="1"/>
</dbReference>
<dbReference type="Pfam" id="PF14622">
    <property type="entry name" value="Ribonucleas_3_3"/>
    <property type="match status" value="1"/>
</dbReference>
<dbReference type="InterPro" id="IPR014720">
    <property type="entry name" value="dsRBD_dom"/>
</dbReference>
<evidence type="ECO:0000256" key="13">
    <source>
        <dbReference type="ARBA" id="ARBA00022842"/>
    </source>
</evidence>
<comment type="cofactor">
    <cofactor evidence="15">
        <name>Mg(2+)</name>
        <dbReference type="ChEBI" id="CHEBI:18420"/>
    </cofactor>
</comment>
<dbReference type="GO" id="GO:0008033">
    <property type="term" value="P:tRNA processing"/>
    <property type="evidence" value="ECO:0007669"/>
    <property type="project" value="UniProtKB-KW"/>
</dbReference>
<feature type="domain" description="RNase III" evidence="17">
    <location>
        <begin position="10"/>
        <end position="139"/>
    </location>
</feature>
<dbReference type="SUPFAM" id="SSF54768">
    <property type="entry name" value="dsRNA-binding domain-like"/>
    <property type="match status" value="1"/>
</dbReference>
<dbReference type="InterPro" id="IPR000999">
    <property type="entry name" value="RNase_III_dom"/>
</dbReference>
<dbReference type="PROSITE" id="PS50137">
    <property type="entry name" value="DS_RBD"/>
    <property type="match status" value="1"/>
</dbReference>
<dbReference type="GO" id="GO:0006397">
    <property type="term" value="P:mRNA processing"/>
    <property type="evidence" value="ECO:0007669"/>
    <property type="project" value="UniProtKB-UniRule"/>
</dbReference>
<dbReference type="RefSeq" id="WP_084053886.1">
    <property type="nucleotide sequence ID" value="NZ_FWWT01000022.1"/>
</dbReference>
<keyword evidence="6 15" id="KW-0698">rRNA processing</keyword>
<comment type="similarity">
    <text evidence="3">Belongs to the ribonuclease III family.</text>
</comment>
<dbReference type="AlphaFoldDB" id="A0A1W1VK26"/>
<name>A0A1W1VK26_DESTI</name>
<dbReference type="CDD" id="cd10845">
    <property type="entry name" value="DSRM_RNAse_III_family"/>
    <property type="match status" value="1"/>
</dbReference>
<accession>A0A1W1VK26</accession>
<comment type="catalytic activity">
    <reaction evidence="1 15">
        <text>Endonucleolytic cleavage to 5'-phosphomonoester.</text>
        <dbReference type="EC" id="3.1.26.3"/>
    </reaction>
</comment>
<evidence type="ECO:0000256" key="1">
    <source>
        <dbReference type="ARBA" id="ARBA00000109"/>
    </source>
</evidence>
<evidence type="ECO:0000256" key="12">
    <source>
        <dbReference type="ARBA" id="ARBA00022801"/>
    </source>
</evidence>
<keyword evidence="5 15" id="KW-0963">Cytoplasm</keyword>
<keyword evidence="19" id="KW-1185">Reference proteome</keyword>
<dbReference type="STRING" id="656914.SAMN00017405_0068"/>
<evidence type="ECO:0000256" key="6">
    <source>
        <dbReference type="ARBA" id="ARBA00022552"/>
    </source>
</evidence>
<evidence type="ECO:0000259" key="16">
    <source>
        <dbReference type="PROSITE" id="PS50137"/>
    </source>
</evidence>
<dbReference type="PROSITE" id="PS50142">
    <property type="entry name" value="RNASE_3_2"/>
    <property type="match status" value="1"/>
</dbReference>
<dbReference type="SMART" id="SM00358">
    <property type="entry name" value="DSRM"/>
    <property type="match status" value="1"/>
</dbReference>
<dbReference type="OrthoDB" id="9805026at2"/>
<dbReference type="Gene3D" id="1.10.1520.10">
    <property type="entry name" value="Ribonuclease III domain"/>
    <property type="match status" value="1"/>
</dbReference>
<dbReference type="GO" id="GO:0042802">
    <property type="term" value="F:identical protein binding"/>
    <property type="evidence" value="ECO:0007669"/>
    <property type="project" value="UniProtKB-ARBA"/>
</dbReference>
<reference evidence="18 19" key="1">
    <citation type="submission" date="2017-04" db="EMBL/GenBank/DDBJ databases">
        <authorList>
            <person name="Afonso C.L."/>
            <person name="Miller P.J."/>
            <person name="Scott M.A."/>
            <person name="Spackman E."/>
            <person name="Goraichik I."/>
            <person name="Dimitrov K.M."/>
            <person name="Suarez D.L."/>
            <person name="Swayne D.E."/>
        </authorList>
    </citation>
    <scope>NUCLEOTIDE SEQUENCE [LARGE SCALE GENOMIC DNA]</scope>
    <source>
        <strain evidence="18 19">DSM 11270</strain>
    </source>
</reference>
<feature type="domain" description="DRBM" evidence="16">
    <location>
        <begin position="165"/>
        <end position="234"/>
    </location>
</feature>
<feature type="active site" evidence="15">
    <location>
        <position position="128"/>
    </location>
</feature>
<evidence type="ECO:0000256" key="5">
    <source>
        <dbReference type="ARBA" id="ARBA00022490"/>
    </source>
</evidence>
<comment type="function">
    <text evidence="15">Digests double-stranded RNA. Involved in the processing of primary rRNA transcript to yield the immediate precursors to the large and small rRNAs (23S and 16S). Processes some mRNAs, and tRNAs when they are encoded in the rRNA operon. Processes pre-crRNA and tracrRNA of type II CRISPR loci if present in the organism.</text>
</comment>
<dbReference type="Pfam" id="PF00035">
    <property type="entry name" value="dsrm"/>
    <property type="match status" value="1"/>
</dbReference>
<sequence length="236" mass="26654">MINIERKKQLDKLIGKIDLNLNKYYLLNIALTHPSYVFENGQKRDEHNQRLEFLGDAVVGLIVGEYLYKEYPNKTEGELTKIRAAVVCEASLARAANRLGLGPYLLMGKGEKLAGGSKRNSNLADAYESVVGALYLELGLDKIKDFTLKYIMPDIEKVISGDYGDYKTQLQEHLQKQQSVMIEYKIISEEGPDHDKEFKSGVFINEKLYATGKGKTKKEAEQKAAEASLRKMDILK</sequence>
<proteinExistence type="inferred from homology"/>